<feature type="domain" description="Fungal lipase-type" evidence="2">
    <location>
        <begin position="3"/>
        <end position="101"/>
    </location>
</feature>
<protein>
    <recommendedName>
        <fullName evidence="2">Fungal lipase-type domain-containing protein</fullName>
    </recommendedName>
</protein>
<dbReference type="InterPro" id="IPR044819">
    <property type="entry name" value="OBL-like"/>
</dbReference>
<dbReference type="InterPro" id="IPR002921">
    <property type="entry name" value="Fungal_lipase-type"/>
</dbReference>
<dbReference type="Pfam" id="PF01764">
    <property type="entry name" value="Lipase_3"/>
    <property type="match status" value="1"/>
</dbReference>
<evidence type="ECO:0000259" key="2">
    <source>
        <dbReference type="Pfam" id="PF01764"/>
    </source>
</evidence>
<sequence>MAKGKIHSGFIKALGLQKNNGFPKELRQPTDDRRDFTYYTRRRKLRQVLHENREARFILTGHRLGGALAILFAALLMLHEEAWLLEKLEAVYTFGQPRIMKK</sequence>
<dbReference type="PANTHER" id="PTHR46086">
    <property type="entry name" value="ALPHA/BETA-HYDROLASES SUPERFAMILY PROTEIN"/>
    <property type="match status" value="1"/>
</dbReference>
<gene>
    <name evidence="3" type="ORF">F3Y22_tig00110198pilonHSYRG00300</name>
</gene>
<name>A0A6A3BEB4_HIBSY</name>
<dbReference type="Proteomes" id="UP000436088">
    <property type="component" value="Unassembled WGS sequence"/>
</dbReference>
<dbReference type="SUPFAM" id="SSF53474">
    <property type="entry name" value="alpha/beta-Hydrolases"/>
    <property type="match status" value="1"/>
</dbReference>
<comment type="caution">
    <text evidence="3">The sequence shown here is derived from an EMBL/GenBank/DDBJ whole genome shotgun (WGS) entry which is preliminary data.</text>
</comment>
<keyword evidence="1" id="KW-0378">Hydrolase</keyword>
<keyword evidence="4" id="KW-1185">Reference proteome</keyword>
<dbReference type="InterPro" id="IPR029058">
    <property type="entry name" value="AB_hydrolase_fold"/>
</dbReference>
<dbReference type="GO" id="GO:0004806">
    <property type="term" value="F:triacylglycerol lipase activity"/>
    <property type="evidence" value="ECO:0007669"/>
    <property type="project" value="InterPro"/>
</dbReference>
<dbReference type="GO" id="GO:0006629">
    <property type="term" value="P:lipid metabolic process"/>
    <property type="evidence" value="ECO:0007669"/>
    <property type="project" value="InterPro"/>
</dbReference>
<proteinExistence type="predicted"/>
<reference evidence="3" key="1">
    <citation type="submission" date="2019-09" db="EMBL/GenBank/DDBJ databases">
        <title>Draft genome information of white flower Hibiscus syriacus.</title>
        <authorList>
            <person name="Kim Y.-M."/>
        </authorList>
    </citation>
    <scope>NUCLEOTIDE SEQUENCE [LARGE SCALE GENOMIC DNA]</scope>
    <source>
        <strain evidence="3">YM2019G1</strain>
    </source>
</reference>
<dbReference type="AlphaFoldDB" id="A0A6A3BEB4"/>
<dbReference type="Gene3D" id="3.40.50.1820">
    <property type="entry name" value="alpha/beta hydrolase"/>
    <property type="match status" value="1"/>
</dbReference>
<evidence type="ECO:0000256" key="1">
    <source>
        <dbReference type="ARBA" id="ARBA00022801"/>
    </source>
</evidence>
<organism evidence="3 4">
    <name type="scientific">Hibiscus syriacus</name>
    <name type="common">Rose of Sharon</name>
    <dbReference type="NCBI Taxonomy" id="106335"/>
    <lineage>
        <taxon>Eukaryota</taxon>
        <taxon>Viridiplantae</taxon>
        <taxon>Streptophyta</taxon>
        <taxon>Embryophyta</taxon>
        <taxon>Tracheophyta</taxon>
        <taxon>Spermatophyta</taxon>
        <taxon>Magnoliopsida</taxon>
        <taxon>eudicotyledons</taxon>
        <taxon>Gunneridae</taxon>
        <taxon>Pentapetalae</taxon>
        <taxon>rosids</taxon>
        <taxon>malvids</taxon>
        <taxon>Malvales</taxon>
        <taxon>Malvaceae</taxon>
        <taxon>Malvoideae</taxon>
        <taxon>Hibiscus</taxon>
    </lineage>
</organism>
<evidence type="ECO:0000313" key="3">
    <source>
        <dbReference type="EMBL" id="KAE8714397.1"/>
    </source>
</evidence>
<dbReference type="PANTHER" id="PTHR46086:SF4">
    <property type="entry name" value="ALPHA_BETA-HYDROLASES SUPERFAMILY PROTEIN"/>
    <property type="match status" value="1"/>
</dbReference>
<accession>A0A6A3BEB4</accession>
<evidence type="ECO:0000313" key="4">
    <source>
        <dbReference type="Proteomes" id="UP000436088"/>
    </source>
</evidence>
<dbReference type="EMBL" id="VEPZ02000872">
    <property type="protein sequence ID" value="KAE8714397.1"/>
    <property type="molecule type" value="Genomic_DNA"/>
</dbReference>